<dbReference type="SUPFAM" id="SSF55469">
    <property type="entry name" value="FMN-dependent nitroreductase-like"/>
    <property type="match status" value="1"/>
</dbReference>
<proteinExistence type="inferred from homology"/>
<comment type="similarity">
    <text evidence="1">Belongs to the nitroreductase family.</text>
</comment>
<comment type="caution">
    <text evidence="4">The sequence shown here is derived from an EMBL/GenBank/DDBJ whole genome shotgun (WGS) entry which is preliminary data.</text>
</comment>
<feature type="domain" description="Nitroreductase" evidence="3">
    <location>
        <begin position="7"/>
        <end position="69"/>
    </location>
</feature>
<dbReference type="EMBL" id="BARU01013080">
    <property type="protein sequence ID" value="GAH32895.1"/>
    <property type="molecule type" value="Genomic_DNA"/>
</dbReference>
<protein>
    <recommendedName>
        <fullName evidence="3">Nitroreductase domain-containing protein</fullName>
    </recommendedName>
</protein>
<name>X1FK45_9ZZZZ</name>
<dbReference type="Pfam" id="PF00881">
    <property type="entry name" value="Nitroreductase"/>
    <property type="match status" value="1"/>
</dbReference>
<gene>
    <name evidence="4" type="ORF">S03H2_23815</name>
</gene>
<evidence type="ECO:0000313" key="4">
    <source>
        <dbReference type="EMBL" id="GAH32895.1"/>
    </source>
</evidence>
<evidence type="ECO:0000256" key="1">
    <source>
        <dbReference type="ARBA" id="ARBA00007118"/>
    </source>
</evidence>
<dbReference type="GO" id="GO:0016491">
    <property type="term" value="F:oxidoreductase activity"/>
    <property type="evidence" value="ECO:0007669"/>
    <property type="project" value="UniProtKB-KW"/>
</dbReference>
<accession>X1FK45</accession>
<reference evidence="4" key="1">
    <citation type="journal article" date="2014" name="Front. Microbiol.">
        <title>High frequency of phylogenetically diverse reductive dehalogenase-homologous genes in deep subseafloor sedimentary metagenomes.</title>
        <authorList>
            <person name="Kawai M."/>
            <person name="Futagami T."/>
            <person name="Toyoda A."/>
            <person name="Takaki Y."/>
            <person name="Nishi S."/>
            <person name="Hori S."/>
            <person name="Arai W."/>
            <person name="Tsubouchi T."/>
            <person name="Morono Y."/>
            <person name="Uchiyama I."/>
            <person name="Ito T."/>
            <person name="Fujiyama A."/>
            <person name="Inagaki F."/>
            <person name="Takami H."/>
        </authorList>
    </citation>
    <scope>NUCLEOTIDE SEQUENCE</scope>
    <source>
        <strain evidence="4">Expedition CK06-06</strain>
    </source>
</reference>
<dbReference type="InterPro" id="IPR029479">
    <property type="entry name" value="Nitroreductase"/>
</dbReference>
<evidence type="ECO:0000256" key="2">
    <source>
        <dbReference type="ARBA" id="ARBA00023002"/>
    </source>
</evidence>
<keyword evidence="2" id="KW-0560">Oxidoreductase</keyword>
<organism evidence="4">
    <name type="scientific">marine sediment metagenome</name>
    <dbReference type="NCBI Taxonomy" id="412755"/>
    <lineage>
        <taxon>unclassified sequences</taxon>
        <taxon>metagenomes</taxon>
        <taxon>ecological metagenomes</taxon>
    </lineage>
</organism>
<evidence type="ECO:0000259" key="3">
    <source>
        <dbReference type="Pfam" id="PF00881"/>
    </source>
</evidence>
<dbReference type="InterPro" id="IPR000415">
    <property type="entry name" value="Nitroreductase-like"/>
</dbReference>
<dbReference type="Gene3D" id="3.40.109.10">
    <property type="entry name" value="NADH Oxidase"/>
    <property type="match status" value="1"/>
</dbReference>
<sequence length="88" mass="9676">MEVMKAIKTRRSIRRYKTTAVDGKTVDLVLEAARWAPSWANTQCWTFIVVRDSSIKAELAETLIENPAADAVRNAPVVIVACAELGTS</sequence>
<dbReference type="AlphaFoldDB" id="X1FK45"/>
<dbReference type="PANTHER" id="PTHR43673:SF10">
    <property type="entry name" value="NADH DEHYDROGENASE_NAD(P)H NITROREDUCTASE XCC3605-RELATED"/>
    <property type="match status" value="1"/>
</dbReference>
<feature type="non-terminal residue" evidence="4">
    <location>
        <position position="88"/>
    </location>
</feature>
<dbReference type="PANTHER" id="PTHR43673">
    <property type="entry name" value="NAD(P)H NITROREDUCTASE YDGI-RELATED"/>
    <property type="match status" value="1"/>
</dbReference>